<comment type="subcellular location">
    <subcellularLocation>
        <location evidence="6">Cytoplasm</location>
    </subcellularLocation>
</comment>
<dbReference type="GO" id="GO:0000179">
    <property type="term" value="F:rRNA (adenine-N6,N6-)-dimethyltransferase activity"/>
    <property type="evidence" value="ECO:0007669"/>
    <property type="project" value="InterPro"/>
</dbReference>
<keyword evidence="1 6" id="KW-0963">Cytoplasm</keyword>
<dbReference type="Pfam" id="PF05175">
    <property type="entry name" value="MTS"/>
    <property type="match status" value="1"/>
</dbReference>
<comment type="function">
    <text evidence="6">Specifically methylates the adenine in position 37 of tRNA(1)(Val) (anticodon cmo5UAC).</text>
</comment>
<dbReference type="AlphaFoldDB" id="A0A1X7ARI7"/>
<evidence type="ECO:0000313" key="8">
    <source>
        <dbReference type="EMBL" id="SMA50931.1"/>
    </source>
</evidence>
<evidence type="ECO:0000256" key="1">
    <source>
        <dbReference type="ARBA" id="ARBA00022490"/>
    </source>
</evidence>
<dbReference type="RefSeq" id="WP_087113373.1">
    <property type="nucleotide sequence ID" value="NZ_CBCSCN010000022.1"/>
</dbReference>
<keyword evidence="5 6" id="KW-0819">tRNA processing</keyword>
<keyword evidence="9" id="KW-1185">Reference proteome</keyword>
<feature type="domain" description="Methyltransferase small" evidence="7">
    <location>
        <begin position="33"/>
        <end position="121"/>
    </location>
</feature>
<evidence type="ECO:0000259" key="7">
    <source>
        <dbReference type="Pfam" id="PF05175"/>
    </source>
</evidence>
<evidence type="ECO:0000256" key="4">
    <source>
        <dbReference type="ARBA" id="ARBA00022691"/>
    </source>
</evidence>
<dbReference type="InterPro" id="IPR007848">
    <property type="entry name" value="Small_mtfrase_dom"/>
</dbReference>
<dbReference type="PROSITE" id="PS01131">
    <property type="entry name" value="RRNA_A_DIMETH"/>
    <property type="match status" value="1"/>
</dbReference>
<keyword evidence="3 6" id="KW-0808">Transferase</keyword>
<dbReference type="InterPro" id="IPR002052">
    <property type="entry name" value="DNA_methylase_N6_adenine_CS"/>
</dbReference>
<accession>A0A1X7ARI7</accession>
<evidence type="ECO:0000313" key="9">
    <source>
        <dbReference type="Proteomes" id="UP000196573"/>
    </source>
</evidence>
<gene>
    <name evidence="8" type="primary">yfiC</name>
    <name evidence="8" type="ORF">EHSB41UT_04749</name>
</gene>
<evidence type="ECO:0000256" key="6">
    <source>
        <dbReference type="HAMAP-Rule" id="MF_01872"/>
    </source>
</evidence>
<dbReference type="PANTHER" id="PTHR47739:SF1">
    <property type="entry name" value="TRNA1(VAL) (ADENINE(37)-N6)-METHYLTRANSFERASE"/>
    <property type="match status" value="1"/>
</dbReference>
<dbReference type="InterPro" id="IPR050210">
    <property type="entry name" value="tRNA_Adenine-N(6)_MTase"/>
</dbReference>
<dbReference type="InterPro" id="IPR022882">
    <property type="entry name" value="tRNA_adenine-N6_MeTrfase"/>
</dbReference>
<sequence length="246" mass="27897">MARNTYFRFKEFSIQQDQCAMKVSTDACLMGALVPVEHSQNILDIGAGTGLLSLMAAQRSLARIDAVELDPDAARQARENFTASPWQDRLHVEQCSIQEFAGQTSKQYDTILCNPPFFTRHLASPNSQRHQARHNDSLPFRELAEIAARLLTPEGRFIVLLPVTETRGFIQICATLGLHCQQTINIKPTPDKEPNRKVLSFSLHNIDSSHPENNQMTHKEHTILIHEGQGYSEEFQKLLRPYYLSL</sequence>
<dbReference type="GO" id="GO:0008033">
    <property type="term" value="P:tRNA processing"/>
    <property type="evidence" value="ECO:0007669"/>
    <property type="project" value="UniProtKB-UniRule"/>
</dbReference>
<dbReference type="OrthoDB" id="5383291at2"/>
<dbReference type="GO" id="GO:0016430">
    <property type="term" value="F:tRNA (adenine-N6)-methyltransferase activity"/>
    <property type="evidence" value="ECO:0007669"/>
    <property type="project" value="UniProtKB-UniRule"/>
</dbReference>
<dbReference type="EMBL" id="FWPT01000021">
    <property type="protein sequence ID" value="SMA50931.1"/>
    <property type="molecule type" value="Genomic_DNA"/>
</dbReference>
<dbReference type="SUPFAM" id="SSF53335">
    <property type="entry name" value="S-adenosyl-L-methionine-dependent methyltransferases"/>
    <property type="match status" value="1"/>
</dbReference>
<comment type="similarity">
    <text evidence="6">Belongs to the methyltransferase superfamily. tRNA (adenine-N(6)-)-methyltransferase family.</text>
</comment>
<dbReference type="PANTHER" id="PTHR47739">
    <property type="entry name" value="TRNA1(VAL) (ADENINE(37)-N6)-METHYLTRANSFERASE"/>
    <property type="match status" value="1"/>
</dbReference>
<dbReference type="HAMAP" id="MF_01872">
    <property type="entry name" value="tRNA_methyltr_YfiC"/>
    <property type="match status" value="1"/>
</dbReference>
<dbReference type="Proteomes" id="UP000196573">
    <property type="component" value="Unassembled WGS sequence"/>
</dbReference>
<dbReference type="GO" id="GO:0005737">
    <property type="term" value="C:cytoplasm"/>
    <property type="evidence" value="ECO:0007669"/>
    <property type="project" value="UniProtKB-SubCell"/>
</dbReference>
<dbReference type="CDD" id="cd02440">
    <property type="entry name" value="AdoMet_MTases"/>
    <property type="match status" value="1"/>
</dbReference>
<evidence type="ECO:0000256" key="3">
    <source>
        <dbReference type="ARBA" id="ARBA00022679"/>
    </source>
</evidence>
<reference evidence="8 9" key="1">
    <citation type="submission" date="2017-03" db="EMBL/GenBank/DDBJ databases">
        <authorList>
            <person name="Afonso C.L."/>
            <person name="Miller P.J."/>
            <person name="Scott M.A."/>
            <person name="Spackman E."/>
            <person name="Goraichik I."/>
            <person name="Dimitrov K.M."/>
            <person name="Suarez D.L."/>
            <person name="Swayne D.E."/>
        </authorList>
    </citation>
    <scope>NUCLEOTIDE SEQUENCE [LARGE SCALE GENOMIC DNA]</scope>
    <source>
        <strain evidence="8">SB41UT1</strain>
    </source>
</reference>
<protein>
    <recommendedName>
        <fullName evidence="6">tRNA1(Val) (adenine(37)-N6)-methyltransferase</fullName>
        <ecNumber evidence="6">2.1.1.223</ecNumber>
    </recommendedName>
    <alternativeName>
        <fullName evidence="6">tRNA m6A37 methyltransferase</fullName>
    </alternativeName>
</protein>
<evidence type="ECO:0000256" key="5">
    <source>
        <dbReference type="ARBA" id="ARBA00022694"/>
    </source>
</evidence>
<organism evidence="8 9">
    <name type="scientific">Parendozoicomonas haliclonae</name>
    <dbReference type="NCBI Taxonomy" id="1960125"/>
    <lineage>
        <taxon>Bacteria</taxon>
        <taxon>Pseudomonadati</taxon>
        <taxon>Pseudomonadota</taxon>
        <taxon>Gammaproteobacteria</taxon>
        <taxon>Oceanospirillales</taxon>
        <taxon>Endozoicomonadaceae</taxon>
        <taxon>Parendozoicomonas</taxon>
    </lineage>
</organism>
<dbReference type="InterPro" id="IPR020596">
    <property type="entry name" value="rRNA_Ade_Mease_Trfase_CS"/>
</dbReference>
<dbReference type="Gene3D" id="3.40.50.150">
    <property type="entry name" value="Vaccinia Virus protein VP39"/>
    <property type="match status" value="1"/>
</dbReference>
<keyword evidence="2 6" id="KW-0489">Methyltransferase</keyword>
<evidence type="ECO:0000256" key="2">
    <source>
        <dbReference type="ARBA" id="ARBA00022603"/>
    </source>
</evidence>
<dbReference type="GO" id="GO:0003676">
    <property type="term" value="F:nucleic acid binding"/>
    <property type="evidence" value="ECO:0007669"/>
    <property type="project" value="InterPro"/>
</dbReference>
<dbReference type="PROSITE" id="PS00092">
    <property type="entry name" value="N6_MTASE"/>
    <property type="match status" value="1"/>
</dbReference>
<proteinExistence type="inferred from homology"/>
<keyword evidence="4 6" id="KW-0949">S-adenosyl-L-methionine</keyword>
<comment type="catalytic activity">
    <reaction evidence="6">
        <text>adenosine(37) in tRNA1(Val) + S-adenosyl-L-methionine = N(6)-methyladenosine(37) in tRNA1(Val) + S-adenosyl-L-homocysteine + H(+)</text>
        <dbReference type="Rhea" id="RHEA:43160"/>
        <dbReference type="Rhea" id="RHEA-COMP:10369"/>
        <dbReference type="Rhea" id="RHEA-COMP:10370"/>
        <dbReference type="ChEBI" id="CHEBI:15378"/>
        <dbReference type="ChEBI" id="CHEBI:57856"/>
        <dbReference type="ChEBI" id="CHEBI:59789"/>
        <dbReference type="ChEBI" id="CHEBI:74411"/>
        <dbReference type="ChEBI" id="CHEBI:74449"/>
        <dbReference type="EC" id="2.1.1.223"/>
    </reaction>
</comment>
<dbReference type="EC" id="2.1.1.223" evidence="6"/>
<dbReference type="InterPro" id="IPR029063">
    <property type="entry name" value="SAM-dependent_MTases_sf"/>
</dbReference>
<name>A0A1X7ARI7_9GAMM</name>